<dbReference type="OrthoDB" id="1707618at2"/>
<dbReference type="STRING" id="415015.SAMN05660462_00106"/>
<protein>
    <submittedName>
        <fullName evidence="2">Uncharacterized protein YrrD, contains PRC-barrel domain</fullName>
    </submittedName>
</protein>
<evidence type="ECO:0000259" key="1">
    <source>
        <dbReference type="Pfam" id="PF05239"/>
    </source>
</evidence>
<keyword evidence="3" id="KW-1185">Reference proteome</keyword>
<dbReference type="Pfam" id="PF05239">
    <property type="entry name" value="PRC"/>
    <property type="match status" value="2"/>
</dbReference>
<gene>
    <name evidence="2" type="ORF">SAMN05660462_00106</name>
</gene>
<evidence type="ECO:0000313" key="3">
    <source>
        <dbReference type="Proteomes" id="UP000198625"/>
    </source>
</evidence>
<dbReference type="EMBL" id="FNQE01000001">
    <property type="protein sequence ID" value="SDY46237.1"/>
    <property type="molecule type" value="Genomic_DNA"/>
</dbReference>
<reference evidence="2 3" key="1">
    <citation type="submission" date="2016-10" db="EMBL/GenBank/DDBJ databases">
        <authorList>
            <person name="de Groot N.N."/>
        </authorList>
    </citation>
    <scope>NUCLEOTIDE SEQUENCE [LARGE SCALE GENOMIC DNA]</scope>
    <source>
        <strain evidence="2 3">DSM 21650</strain>
    </source>
</reference>
<feature type="domain" description="PRC-barrel" evidence="1">
    <location>
        <begin position="89"/>
        <end position="156"/>
    </location>
</feature>
<dbReference type="Gene3D" id="2.30.30.240">
    <property type="entry name" value="PRC-barrel domain"/>
    <property type="match status" value="2"/>
</dbReference>
<proteinExistence type="predicted"/>
<feature type="domain" description="PRC-barrel" evidence="1">
    <location>
        <begin position="5"/>
        <end position="70"/>
    </location>
</feature>
<sequence length="177" mass="20405">MKKESELIGLPVVCKKNGSKLGTIKEIIYSRKKYRVLGFIIKEGRIFKDIKIIQFQNIDSIGKDAVIIKNEAVIEKANSLPEIKELLKDKKLTEEEVLTESGESIGHVKDILIDRHKGKIIGFILTDGLFQDLKEGRNVLLYSREIFFGESSIIISNKDRELFYKYKNDYKKLLELL</sequence>
<evidence type="ECO:0000313" key="2">
    <source>
        <dbReference type="EMBL" id="SDY46237.1"/>
    </source>
</evidence>
<dbReference type="AlphaFoldDB" id="A0A1H3K216"/>
<dbReference type="Proteomes" id="UP000198625">
    <property type="component" value="Unassembled WGS sequence"/>
</dbReference>
<organism evidence="2 3">
    <name type="scientific">Proteiniborus ethanoligenes</name>
    <dbReference type="NCBI Taxonomy" id="415015"/>
    <lineage>
        <taxon>Bacteria</taxon>
        <taxon>Bacillati</taxon>
        <taxon>Bacillota</taxon>
        <taxon>Clostridia</taxon>
        <taxon>Eubacteriales</taxon>
        <taxon>Proteiniborus</taxon>
    </lineage>
</organism>
<dbReference type="InterPro" id="IPR011033">
    <property type="entry name" value="PRC_barrel-like_sf"/>
</dbReference>
<accession>A0A1H3K216</accession>
<dbReference type="InterPro" id="IPR027275">
    <property type="entry name" value="PRC-brl_dom"/>
</dbReference>
<dbReference type="RefSeq" id="WP_091725743.1">
    <property type="nucleotide sequence ID" value="NZ_FNQE01000001.1"/>
</dbReference>
<dbReference type="SUPFAM" id="SSF50346">
    <property type="entry name" value="PRC-barrel domain"/>
    <property type="match status" value="2"/>
</dbReference>
<name>A0A1H3K216_9FIRM</name>